<dbReference type="InterPro" id="IPR013122">
    <property type="entry name" value="PKD1_2_channel"/>
</dbReference>
<dbReference type="AlphaFoldDB" id="A0AAV4A883"/>
<evidence type="ECO:0000313" key="10">
    <source>
        <dbReference type="EMBL" id="GFO04491.1"/>
    </source>
</evidence>
<keyword evidence="3 7" id="KW-0812">Transmembrane</keyword>
<evidence type="ECO:0000259" key="9">
    <source>
        <dbReference type="Pfam" id="PF20519"/>
    </source>
</evidence>
<feature type="compositionally biased region" description="Acidic residues" evidence="6">
    <location>
        <begin position="31"/>
        <end position="49"/>
    </location>
</feature>
<dbReference type="InterPro" id="IPR051223">
    <property type="entry name" value="Polycystin"/>
</dbReference>
<gene>
    <name evidence="10" type="ORF">PoB_003099600</name>
</gene>
<comment type="caution">
    <text evidence="10">The sequence shown here is derived from an EMBL/GenBank/DDBJ whole genome shotgun (WGS) entry which is preliminary data.</text>
</comment>
<proteinExistence type="inferred from homology"/>
<dbReference type="EMBL" id="BLXT01003739">
    <property type="protein sequence ID" value="GFO04491.1"/>
    <property type="molecule type" value="Genomic_DNA"/>
</dbReference>
<feature type="transmembrane region" description="Helical" evidence="7">
    <location>
        <begin position="191"/>
        <end position="210"/>
    </location>
</feature>
<evidence type="ECO:0000256" key="3">
    <source>
        <dbReference type="ARBA" id="ARBA00022692"/>
    </source>
</evidence>
<feature type="transmembrane region" description="Helical" evidence="7">
    <location>
        <begin position="298"/>
        <end position="319"/>
    </location>
</feature>
<comment type="subcellular location">
    <subcellularLocation>
        <location evidence="1">Membrane</location>
        <topology evidence="1">Multi-pass membrane protein</topology>
    </subcellularLocation>
</comment>
<evidence type="ECO:0000256" key="7">
    <source>
        <dbReference type="SAM" id="Phobius"/>
    </source>
</evidence>
<dbReference type="GO" id="GO:0050982">
    <property type="term" value="P:detection of mechanical stimulus"/>
    <property type="evidence" value="ECO:0007669"/>
    <property type="project" value="TreeGrafter"/>
</dbReference>
<feature type="transmembrane region" description="Helical" evidence="7">
    <location>
        <begin position="231"/>
        <end position="253"/>
    </location>
</feature>
<evidence type="ECO:0000256" key="2">
    <source>
        <dbReference type="ARBA" id="ARBA00007200"/>
    </source>
</evidence>
<dbReference type="PANTHER" id="PTHR10877:SF194">
    <property type="entry name" value="LOCATION OF VULVA DEFECTIVE 1"/>
    <property type="match status" value="1"/>
</dbReference>
<accession>A0AAV4A883</accession>
<dbReference type="Proteomes" id="UP000735302">
    <property type="component" value="Unassembled WGS sequence"/>
</dbReference>
<evidence type="ECO:0000313" key="11">
    <source>
        <dbReference type="Proteomes" id="UP000735302"/>
    </source>
</evidence>
<feature type="region of interest" description="Disordered" evidence="6">
    <location>
        <begin position="1"/>
        <end position="68"/>
    </location>
</feature>
<evidence type="ECO:0000256" key="6">
    <source>
        <dbReference type="SAM" id="MobiDB-lite"/>
    </source>
</evidence>
<dbReference type="PANTHER" id="PTHR10877">
    <property type="entry name" value="POLYCYSTIN FAMILY MEMBER"/>
    <property type="match status" value="1"/>
</dbReference>
<reference evidence="10 11" key="1">
    <citation type="journal article" date="2021" name="Elife">
        <title>Chloroplast acquisition without the gene transfer in kleptoplastic sea slugs, Plakobranchus ocellatus.</title>
        <authorList>
            <person name="Maeda T."/>
            <person name="Takahashi S."/>
            <person name="Yoshida T."/>
            <person name="Shimamura S."/>
            <person name="Takaki Y."/>
            <person name="Nagai Y."/>
            <person name="Toyoda A."/>
            <person name="Suzuki Y."/>
            <person name="Arimoto A."/>
            <person name="Ishii H."/>
            <person name="Satoh N."/>
            <person name="Nishiyama T."/>
            <person name="Hasebe M."/>
            <person name="Maruyama T."/>
            <person name="Minagawa J."/>
            <person name="Obokata J."/>
            <person name="Shigenobu S."/>
        </authorList>
    </citation>
    <scope>NUCLEOTIDE SEQUENCE [LARGE SCALE GENOMIC DNA]</scope>
</reference>
<keyword evidence="4 7" id="KW-1133">Transmembrane helix</keyword>
<dbReference type="Pfam" id="PF08016">
    <property type="entry name" value="PKD_channel"/>
    <property type="match status" value="1"/>
</dbReference>
<dbReference type="GO" id="GO:0005262">
    <property type="term" value="F:calcium channel activity"/>
    <property type="evidence" value="ECO:0007669"/>
    <property type="project" value="TreeGrafter"/>
</dbReference>
<sequence length="364" mass="41758">MWGHSIPPTYNKKYDDENGNDDGNHICEVNGSDDDDEGTNDGADIEDNVDCGGKDEGGIADSDDDEGCHDGEKDDNGYMLFFMKLTMYKEGCIFLEFTVYNPSVDMYTQVTLAFEVDLNGGVFASKTINTANLSITKRRNRLWFNVVEMLVGIQTLLCVLFFLLRRNSFDRVIEQFKDTEHGLYLDFSEVFLWQNLFHLSMGFFGALIIFKMLKVTTFNPFMKIFTNSVDLAVGDFQAFMFCVVFVIFGFGSLGRLAFGNYVKSYSTFRDTMFTLLFFILGEPDFDVVIGADLFIGRMFFLLFMVISQYFVLFMFIAILRDAFSIARLLQYKYERAVVKHIVNTILLYFNFFSQQSDSQVKVPV</sequence>
<organism evidence="10 11">
    <name type="scientific">Plakobranchus ocellatus</name>
    <dbReference type="NCBI Taxonomy" id="259542"/>
    <lineage>
        <taxon>Eukaryota</taxon>
        <taxon>Metazoa</taxon>
        <taxon>Spiralia</taxon>
        <taxon>Lophotrochozoa</taxon>
        <taxon>Mollusca</taxon>
        <taxon>Gastropoda</taxon>
        <taxon>Heterobranchia</taxon>
        <taxon>Euthyneura</taxon>
        <taxon>Panpulmonata</taxon>
        <taxon>Sacoglossa</taxon>
        <taxon>Placobranchoidea</taxon>
        <taxon>Plakobranchidae</taxon>
        <taxon>Plakobranchus</taxon>
    </lineage>
</organism>
<keyword evidence="5 7" id="KW-0472">Membrane</keyword>
<comment type="similarity">
    <text evidence="2">Belongs to the polycystin family.</text>
</comment>
<evidence type="ECO:0000256" key="5">
    <source>
        <dbReference type="ARBA" id="ARBA00023136"/>
    </source>
</evidence>
<name>A0AAV4A883_9GAST</name>
<keyword evidence="11" id="KW-1185">Reference proteome</keyword>
<feature type="domain" description="Polycystin cation channel PKD1/PKD2" evidence="8">
    <location>
        <begin position="143"/>
        <end position="324"/>
    </location>
</feature>
<evidence type="ECO:0000256" key="4">
    <source>
        <dbReference type="ARBA" id="ARBA00022989"/>
    </source>
</evidence>
<dbReference type="InterPro" id="IPR046791">
    <property type="entry name" value="Polycystin_dom"/>
</dbReference>
<protein>
    <submittedName>
        <fullName evidence="10">Polycystin-2</fullName>
    </submittedName>
</protein>
<evidence type="ECO:0000256" key="1">
    <source>
        <dbReference type="ARBA" id="ARBA00004141"/>
    </source>
</evidence>
<dbReference type="Pfam" id="PF20519">
    <property type="entry name" value="Polycystin_dom"/>
    <property type="match status" value="1"/>
</dbReference>
<feature type="domain" description="Polycystin" evidence="9">
    <location>
        <begin position="93"/>
        <end position="133"/>
    </location>
</feature>
<evidence type="ECO:0000259" key="8">
    <source>
        <dbReference type="Pfam" id="PF08016"/>
    </source>
</evidence>
<dbReference type="GO" id="GO:0016020">
    <property type="term" value="C:membrane"/>
    <property type="evidence" value="ECO:0007669"/>
    <property type="project" value="UniProtKB-SubCell"/>
</dbReference>
<feature type="transmembrane region" description="Helical" evidence="7">
    <location>
        <begin position="142"/>
        <end position="164"/>
    </location>
</feature>